<evidence type="ECO:0000256" key="12">
    <source>
        <dbReference type="ARBA" id="ARBA00023069"/>
    </source>
</evidence>
<evidence type="ECO:0000259" key="19">
    <source>
        <dbReference type="PROSITE" id="PS50222"/>
    </source>
</evidence>
<feature type="region of interest" description="Disordered" evidence="17">
    <location>
        <begin position="5554"/>
        <end position="5575"/>
    </location>
</feature>
<dbReference type="Gene3D" id="3.10.490.20">
    <property type="match status" value="1"/>
</dbReference>
<keyword evidence="9" id="KW-0282">Flagellum</keyword>
<dbReference type="Gene3D" id="1.10.472.130">
    <property type="match status" value="1"/>
</dbReference>
<dbReference type="InterPro" id="IPR014710">
    <property type="entry name" value="RmlC-like_jellyroll"/>
</dbReference>
<dbReference type="Pfam" id="PF18198">
    <property type="entry name" value="AAA_lid_11"/>
    <property type="match status" value="1"/>
</dbReference>
<dbReference type="FunFam" id="1.10.8.710:FF:000004">
    <property type="entry name" value="Dynein axonemal heavy chain 6"/>
    <property type="match status" value="1"/>
</dbReference>
<evidence type="ECO:0000256" key="15">
    <source>
        <dbReference type="ARBA" id="ARBA00023273"/>
    </source>
</evidence>
<keyword evidence="14" id="KW-0206">Cytoskeleton</keyword>
<evidence type="ECO:0000256" key="6">
    <source>
        <dbReference type="ARBA" id="ARBA00022737"/>
    </source>
</evidence>
<dbReference type="Pfam" id="PF17852">
    <property type="entry name" value="Dynein_AAA_lid"/>
    <property type="match status" value="1"/>
</dbReference>
<keyword evidence="15" id="KW-0966">Cell projection</keyword>
<dbReference type="PANTHER" id="PTHR22878">
    <property type="entry name" value="DYNEIN HEAVY CHAIN 6, AXONEMAL-LIKE-RELATED"/>
    <property type="match status" value="1"/>
</dbReference>
<dbReference type="Gene3D" id="1.10.287.70">
    <property type="match status" value="1"/>
</dbReference>
<feature type="compositionally biased region" description="Low complexity" evidence="17">
    <location>
        <begin position="5554"/>
        <end position="5569"/>
    </location>
</feature>
<dbReference type="SMART" id="SM00100">
    <property type="entry name" value="cNMP"/>
    <property type="match status" value="1"/>
</dbReference>
<feature type="coiled-coil region" evidence="16">
    <location>
        <begin position="1745"/>
        <end position="1798"/>
    </location>
</feature>
<dbReference type="CDD" id="cd00038">
    <property type="entry name" value="CAP_ED"/>
    <property type="match status" value="1"/>
</dbReference>
<dbReference type="Pfam" id="PF07885">
    <property type="entry name" value="Ion_trans_2"/>
    <property type="match status" value="1"/>
</dbReference>
<dbReference type="InterPro" id="IPR041466">
    <property type="entry name" value="Dynein_AAA5_ext"/>
</dbReference>
<dbReference type="GO" id="GO:0031514">
    <property type="term" value="C:motile cilium"/>
    <property type="evidence" value="ECO:0007669"/>
    <property type="project" value="UniProtKB-SubCell"/>
</dbReference>
<feature type="region of interest" description="Disordered" evidence="17">
    <location>
        <begin position="976"/>
        <end position="1033"/>
    </location>
</feature>
<dbReference type="SUPFAM" id="SSF81324">
    <property type="entry name" value="Voltage-gated potassium channels"/>
    <property type="match status" value="1"/>
</dbReference>
<keyword evidence="11 16" id="KW-0175">Coiled coil</keyword>
<dbReference type="FunFam" id="1.10.8.1220:FF:000001">
    <property type="entry name" value="Dynein axonemal heavy chain 5"/>
    <property type="match status" value="1"/>
</dbReference>
<dbReference type="GO" id="GO:0045505">
    <property type="term" value="F:dynein intermediate chain binding"/>
    <property type="evidence" value="ECO:0007669"/>
    <property type="project" value="InterPro"/>
</dbReference>
<dbReference type="GO" id="GO:0005858">
    <property type="term" value="C:axonemal dynein complex"/>
    <property type="evidence" value="ECO:0007669"/>
    <property type="project" value="UniProtKB-ARBA"/>
</dbReference>
<dbReference type="InterPro" id="IPR041589">
    <property type="entry name" value="DNAH3_AAA_lid_1"/>
</dbReference>
<dbReference type="Gene3D" id="1.20.920.20">
    <property type="match status" value="1"/>
</dbReference>
<evidence type="ECO:0000313" key="21">
    <source>
        <dbReference type="Proteomes" id="UP000601435"/>
    </source>
</evidence>
<dbReference type="FunFam" id="1.10.287.2620:FF:000002">
    <property type="entry name" value="Dynein heavy chain 2, axonemal"/>
    <property type="match status" value="1"/>
</dbReference>
<dbReference type="InterPro" id="IPR002048">
    <property type="entry name" value="EF_hand_dom"/>
</dbReference>
<dbReference type="InterPro" id="IPR013099">
    <property type="entry name" value="K_chnl_dom"/>
</dbReference>
<dbReference type="Pfam" id="PF03028">
    <property type="entry name" value="Dynein_heavy"/>
    <property type="match status" value="1"/>
</dbReference>
<dbReference type="InterPro" id="IPR013602">
    <property type="entry name" value="Dynein_heavy_linker"/>
</dbReference>
<evidence type="ECO:0000256" key="3">
    <source>
        <dbReference type="ARBA" id="ARBA00008887"/>
    </source>
</evidence>
<dbReference type="FunFam" id="3.40.50.300:FF:000223">
    <property type="entry name" value="Dynein heavy chain 3, axonemal"/>
    <property type="match status" value="1"/>
</dbReference>
<feature type="coiled-coil region" evidence="16">
    <location>
        <begin position="4242"/>
        <end position="4269"/>
    </location>
</feature>
<keyword evidence="10" id="KW-0243">Dynein</keyword>
<dbReference type="SUPFAM" id="SSF56399">
    <property type="entry name" value="ADP-ribosylation"/>
    <property type="match status" value="1"/>
</dbReference>
<name>A0A812KQF8_9DINO</name>
<dbReference type="GO" id="GO:0005509">
    <property type="term" value="F:calcium ion binding"/>
    <property type="evidence" value="ECO:0007669"/>
    <property type="project" value="InterPro"/>
</dbReference>
<dbReference type="Pfam" id="PF17857">
    <property type="entry name" value="AAA_lid_1"/>
    <property type="match status" value="1"/>
</dbReference>
<dbReference type="Pfam" id="PF00027">
    <property type="entry name" value="cNMP_binding"/>
    <property type="match status" value="1"/>
</dbReference>
<dbReference type="Pfam" id="PF12775">
    <property type="entry name" value="AAA_7"/>
    <property type="match status" value="1"/>
</dbReference>
<dbReference type="InterPro" id="IPR041658">
    <property type="entry name" value="AAA_lid_11"/>
</dbReference>
<dbReference type="InterPro" id="IPR018490">
    <property type="entry name" value="cNMP-bd_dom_sf"/>
</dbReference>
<evidence type="ECO:0000256" key="13">
    <source>
        <dbReference type="ARBA" id="ARBA00023175"/>
    </source>
</evidence>
<dbReference type="PROSITE" id="PS50222">
    <property type="entry name" value="EF_HAND_2"/>
    <property type="match status" value="1"/>
</dbReference>
<dbReference type="PANTHER" id="PTHR22878:SF70">
    <property type="entry name" value="DYNEIN HEAVY CHAIN 2, AXONEMAL"/>
    <property type="match status" value="1"/>
</dbReference>
<dbReference type="PROSITE" id="PS00889">
    <property type="entry name" value="CNMP_BINDING_2"/>
    <property type="match status" value="1"/>
</dbReference>
<dbReference type="Gene3D" id="1.20.58.1120">
    <property type="match status" value="1"/>
</dbReference>
<dbReference type="InterPro" id="IPR035699">
    <property type="entry name" value="AAA_6"/>
</dbReference>
<dbReference type="PROSITE" id="PS50042">
    <property type="entry name" value="CNMP_BINDING_3"/>
    <property type="match status" value="1"/>
</dbReference>
<dbReference type="Pfam" id="PF12774">
    <property type="entry name" value="AAA_6"/>
    <property type="match status" value="1"/>
</dbReference>
<dbReference type="Gene3D" id="1.10.8.1220">
    <property type="match status" value="1"/>
</dbReference>
<evidence type="ECO:0000256" key="1">
    <source>
        <dbReference type="ARBA" id="ARBA00004230"/>
    </source>
</evidence>
<evidence type="ECO:0000256" key="4">
    <source>
        <dbReference type="ARBA" id="ARBA00022490"/>
    </source>
</evidence>
<dbReference type="FunFam" id="3.20.180.20:FF:000003">
    <property type="entry name" value="Dynein heavy chain 12, axonemal"/>
    <property type="match status" value="1"/>
</dbReference>
<keyword evidence="8" id="KW-0067">ATP-binding</keyword>
<dbReference type="InterPro" id="IPR026983">
    <property type="entry name" value="DHC"/>
</dbReference>
<dbReference type="InterPro" id="IPR035706">
    <property type="entry name" value="AAA_9"/>
</dbReference>
<dbReference type="Gene3D" id="1.20.140.100">
    <property type="entry name" value="Dynein heavy chain, N-terminal domain 2"/>
    <property type="match status" value="1"/>
</dbReference>
<comment type="caution">
    <text evidence="20">The sequence shown here is derived from an EMBL/GenBank/DDBJ whole genome shotgun (WGS) entry which is preliminary data.</text>
</comment>
<dbReference type="InterPro" id="IPR000595">
    <property type="entry name" value="cNMP-bd_dom"/>
</dbReference>
<dbReference type="InterPro" id="IPR042228">
    <property type="entry name" value="Dynein_linker_3"/>
</dbReference>
<keyword evidence="12" id="KW-0969">Cilium</keyword>
<dbReference type="PROSITE" id="PS00888">
    <property type="entry name" value="CNMP_BINDING_1"/>
    <property type="match status" value="1"/>
</dbReference>
<dbReference type="InterPro" id="IPR018247">
    <property type="entry name" value="EF_Hand_1_Ca_BS"/>
</dbReference>
<comment type="similarity">
    <text evidence="3">Belongs to the dynein heavy chain family.</text>
</comment>
<evidence type="ECO:0000256" key="16">
    <source>
        <dbReference type="SAM" id="Coils"/>
    </source>
</evidence>
<dbReference type="Pfam" id="PF08393">
    <property type="entry name" value="DHC_N2"/>
    <property type="match status" value="1"/>
</dbReference>
<dbReference type="GO" id="GO:0008569">
    <property type="term" value="F:minus-end-directed microtubule motor activity"/>
    <property type="evidence" value="ECO:0007669"/>
    <property type="project" value="InterPro"/>
</dbReference>
<dbReference type="InterPro" id="IPR043157">
    <property type="entry name" value="Dynein_AAA1S"/>
</dbReference>
<dbReference type="Gene3D" id="6.10.140.1060">
    <property type="match status" value="1"/>
</dbReference>
<dbReference type="Pfam" id="PF00644">
    <property type="entry name" value="PARP"/>
    <property type="match status" value="1"/>
</dbReference>
<dbReference type="EMBL" id="CAJNJA010008087">
    <property type="protein sequence ID" value="CAE7232603.1"/>
    <property type="molecule type" value="Genomic_DNA"/>
</dbReference>
<dbReference type="FunFam" id="1.20.920.30:FF:000002">
    <property type="entry name" value="Dynein axonemal heavy chain 3"/>
    <property type="match status" value="1"/>
</dbReference>
<organism evidence="20 21">
    <name type="scientific">Symbiodinium necroappetens</name>
    <dbReference type="NCBI Taxonomy" id="1628268"/>
    <lineage>
        <taxon>Eukaryota</taxon>
        <taxon>Sar</taxon>
        <taxon>Alveolata</taxon>
        <taxon>Dinophyceae</taxon>
        <taxon>Suessiales</taxon>
        <taxon>Symbiodiniaceae</taxon>
        <taxon>Symbiodinium</taxon>
    </lineage>
</organism>
<dbReference type="FunFam" id="1.20.920.20:FF:000006">
    <property type="entry name" value="Dynein, axonemal, heavy chain 6"/>
    <property type="match status" value="1"/>
</dbReference>
<dbReference type="InterPro" id="IPR024743">
    <property type="entry name" value="Dynein_HC_stalk"/>
</dbReference>
<accession>A0A812KQF8</accession>
<evidence type="ECO:0000256" key="9">
    <source>
        <dbReference type="ARBA" id="ARBA00022846"/>
    </source>
</evidence>
<dbReference type="Gene3D" id="1.10.8.710">
    <property type="match status" value="1"/>
</dbReference>
<dbReference type="Pfam" id="PF18199">
    <property type="entry name" value="Dynein_C"/>
    <property type="match status" value="1"/>
</dbReference>
<keyword evidence="13" id="KW-0505">Motor protein</keyword>
<evidence type="ECO:0000313" key="20">
    <source>
        <dbReference type="EMBL" id="CAE7232603.1"/>
    </source>
</evidence>
<dbReference type="Pfam" id="PF12780">
    <property type="entry name" value="AAA_8"/>
    <property type="match status" value="1"/>
</dbReference>
<dbReference type="InterPro" id="IPR027417">
    <property type="entry name" value="P-loop_NTPase"/>
</dbReference>
<keyword evidence="6" id="KW-0677">Repeat</keyword>
<dbReference type="InterPro" id="IPR018488">
    <property type="entry name" value="cNMP-bd_CS"/>
</dbReference>
<dbReference type="SUPFAM" id="SSF51206">
    <property type="entry name" value="cAMP-binding domain-like"/>
    <property type="match status" value="1"/>
</dbReference>
<protein>
    <submittedName>
        <fullName evidence="20">Dnah7 protein</fullName>
    </submittedName>
</protein>
<dbReference type="GO" id="GO:0005524">
    <property type="term" value="F:ATP binding"/>
    <property type="evidence" value="ECO:0007669"/>
    <property type="project" value="UniProtKB-KW"/>
</dbReference>
<evidence type="ECO:0000259" key="18">
    <source>
        <dbReference type="PROSITE" id="PS50042"/>
    </source>
</evidence>
<dbReference type="FunFam" id="3.40.50.300:FF:000044">
    <property type="entry name" value="Dynein heavy chain 5, axonemal"/>
    <property type="match status" value="1"/>
</dbReference>
<evidence type="ECO:0000256" key="5">
    <source>
        <dbReference type="ARBA" id="ARBA00022701"/>
    </source>
</evidence>
<dbReference type="InterPro" id="IPR041228">
    <property type="entry name" value="Dynein_C"/>
</dbReference>
<dbReference type="InterPro" id="IPR043160">
    <property type="entry name" value="Dynein_C_barrel"/>
</dbReference>
<dbReference type="SUPFAM" id="SSF52540">
    <property type="entry name" value="P-loop containing nucleoside triphosphate hydrolases"/>
    <property type="match status" value="4"/>
</dbReference>
<feature type="coiled-coil region" evidence="16">
    <location>
        <begin position="3884"/>
        <end position="3932"/>
    </location>
</feature>
<feature type="region of interest" description="Disordered" evidence="17">
    <location>
        <begin position="508"/>
        <end position="545"/>
    </location>
</feature>
<dbReference type="GO" id="GO:0003341">
    <property type="term" value="P:cilium movement"/>
    <property type="evidence" value="ECO:0007669"/>
    <property type="project" value="UniProtKB-ARBA"/>
</dbReference>
<evidence type="ECO:0000256" key="14">
    <source>
        <dbReference type="ARBA" id="ARBA00023212"/>
    </source>
</evidence>
<dbReference type="Gene3D" id="3.40.50.300">
    <property type="entry name" value="P-loop containing nucleotide triphosphate hydrolases"/>
    <property type="match status" value="5"/>
</dbReference>
<dbReference type="Gene3D" id="1.10.287.2620">
    <property type="match status" value="1"/>
</dbReference>
<reference evidence="20" key="1">
    <citation type="submission" date="2021-02" db="EMBL/GenBank/DDBJ databases">
        <authorList>
            <person name="Dougan E. K."/>
            <person name="Rhodes N."/>
            <person name="Thang M."/>
            <person name="Chan C."/>
        </authorList>
    </citation>
    <scope>NUCLEOTIDE SEQUENCE</scope>
</reference>
<dbReference type="GO" id="GO:0005874">
    <property type="term" value="C:microtubule"/>
    <property type="evidence" value="ECO:0007669"/>
    <property type="project" value="UniProtKB-KW"/>
</dbReference>
<keyword evidence="21" id="KW-1185">Reference proteome</keyword>
<evidence type="ECO:0000256" key="7">
    <source>
        <dbReference type="ARBA" id="ARBA00022741"/>
    </source>
</evidence>
<dbReference type="FunFam" id="1.20.140.100:FF:000004">
    <property type="entry name" value="Dynein axonemal heavy chain 6"/>
    <property type="match status" value="1"/>
</dbReference>
<dbReference type="Gene3D" id="1.20.1270.280">
    <property type="match status" value="1"/>
</dbReference>
<dbReference type="FunFam" id="1.20.1270.280:FF:000001">
    <property type="entry name" value="dynein heavy chain 7, axonemal"/>
    <property type="match status" value="1"/>
</dbReference>
<dbReference type="Pfam" id="PF12781">
    <property type="entry name" value="AAA_9"/>
    <property type="match status" value="1"/>
</dbReference>
<keyword evidence="7" id="KW-0547">Nucleotide-binding</keyword>
<feature type="coiled-coil region" evidence="16">
    <location>
        <begin position="98"/>
        <end position="148"/>
    </location>
</feature>
<dbReference type="FunFam" id="1.10.8.720:FF:000001">
    <property type="entry name" value="dynein heavy chain 7, axonemal"/>
    <property type="match status" value="1"/>
</dbReference>
<dbReference type="InterPro" id="IPR024317">
    <property type="entry name" value="Dynein_heavy_chain_D4_dom"/>
</dbReference>
<feature type="domain" description="EF-hand" evidence="19">
    <location>
        <begin position="5500"/>
        <end position="5535"/>
    </location>
</feature>
<dbReference type="Pfam" id="PF12777">
    <property type="entry name" value="MT"/>
    <property type="match status" value="1"/>
</dbReference>
<dbReference type="InterPro" id="IPR042219">
    <property type="entry name" value="AAA_lid_11_sf"/>
</dbReference>
<dbReference type="OrthoDB" id="5593012at2759"/>
<dbReference type="Gene3D" id="3.20.180.20">
    <property type="entry name" value="Dynein heavy chain, N-terminal domain 2"/>
    <property type="match status" value="1"/>
</dbReference>
<keyword evidence="4" id="KW-0963">Cytoplasm</keyword>
<evidence type="ECO:0000256" key="10">
    <source>
        <dbReference type="ARBA" id="ARBA00023017"/>
    </source>
</evidence>
<dbReference type="Gene3D" id="3.90.228.10">
    <property type="match status" value="1"/>
</dbReference>
<dbReference type="Gene3D" id="2.60.120.10">
    <property type="entry name" value="Jelly Rolls"/>
    <property type="match status" value="1"/>
</dbReference>
<proteinExistence type="inferred from homology"/>
<dbReference type="GO" id="GO:0003950">
    <property type="term" value="F:NAD+ poly-ADP-ribosyltransferase activity"/>
    <property type="evidence" value="ECO:0007669"/>
    <property type="project" value="InterPro"/>
</dbReference>
<dbReference type="Gene3D" id="1.20.920.30">
    <property type="match status" value="1"/>
</dbReference>
<dbReference type="Proteomes" id="UP000601435">
    <property type="component" value="Unassembled WGS sequence"/>
</dbReference>
<evidence type="ECO:0000256" key="11">
    <source>
        <dbReference type="ARBA" id="ARBA00023054"/>
    </source>
</evidence>
<sequence length="5721" mass="646044">MAWSYAPDAELSRLDVHSVAWLAALIHPRAIATRRSASLQAQLVGTSGEETTLVLFCALCLCAQIPPNPEGSGDFGSRATAMRPCMRVKGTGQVATSLLRLRQENQDLEQALTEERRKKKELQADLAANKAEAESSAAKARRANLRLQFSLGMKVPRRSVLQNVKGGEQSQPSVFKQLQSLLDSTFLRRRSCDRKGPMPGRLKLSEVFMSSQSSDIWEKYFRDRDWISAENSLGCPALEPSVRTQGFLDLGTGPEVNECHLFHGTSMRAAGQILQQGFRLDLAGQSTQQRFGPKRKCMFANGVYFSECSSKADEYAKEGAVGAVSSLSSVKGLRLFPMLLCRVVLGRILRVQRAVWDADDPHALANKLKRQRCNSLVGDLEVQCGTYREFVLPKIEGICPETEAAAVPTSLSVGARSFAEGCPVSGGACARPSRGMVHELSPQLRLKNFSRSSMGCLCQLTRRVVDCNSVRYASRFWWPVRVVPPRSRSYKSYGHWVKNVTVCLPNQVEGDEEKARRGDLSDSDSNSATTPPPTTPREPKGSIFAGFGKMSITNRGSVFGRRWSLGSVAESIFPSDRRNSANSTASIDARNRFEKGFTMVEEEELGIAFCTRAKMRRKEERNKEIFTLMQWICSKLSPSSPQKSTTWHVFVSRQLSTHLRSSAMISFVLITCIFALEPICVSSDQGPLFTRISTAASALDVVATLHFVNSLLYLFGSMAFHAHFCWWDESALGVFDITPQFSSRRRADLMLFVCFRLSRRRLDLRSFRVRQSAFRALGHMAALHESSAPEEDESRYHAQVTHVFQALCTYLIQEVSLGRTVHVPNLGVFFSHSGPPRSMRFKVLEKVLPADLCWEGPGPSIGPISKVRLEKIAGTAGLQKDVAEEMVQSVVKEFWTAVKESPEVQLDLPGIGQIKVKSQIITFEPFDADSRISSSHVTAEHHMFGTTGAELLKRMTQTTRSQTSLFRQERERLQTTASDTLLSPESAPSVPQDPEVRTGMRKSSSTPVLKPLHQEASVGEVPFPKKGRKDRTKLASLKEDAEALSRRFTRQLPVSERLFPPLLDRCSRTRSALFREAVERDHISNVIASNYSPQAQVLTIDHEAHVNLESTMIRRKPPMKKKDGNDNGPVDVRNVDWTSEWPRIAEDSPIVAELDSVALSKTEFCRILSRYKHYTEGGVPSEVLAPYHRQWLEHAVLLLELQNPARWPSLSEDEQGQLIEELRHEILKGYIRAAKTSVVNYALLDDRCRRRLDIPFVPVLPPEWGRLTYTVPDIGTPGGPPEHWRAGLQAARTSLAMRHVQNSTTALRLVDFWLENCQEVQLLNYPRAHAETCDINTFFASQSSVRETGLQSLSTAWQQVIQIVSEEPVYLQVAPDAETSAEAVTPKSKLLELIPTAHPEKMESHFHEAVAALLSQLARDVVEASLQEYVVLFQRFAGEPLHYPQVKALTSGDKWQEVMLVNKLTVGPQGTDIRFKHDLEFVKARLLQPYRDCTTCLREFPRPDAKLKETVNRPLLWQVREEEEHIKRGFDRVEQIVNMNLYNMEKALELYEPFTFLLTEDEKLPAFFDDQSNTREKFAAYLQHLRDTVSRLREQCPNLLQVQMMRVDAAEVNQKLEQCADDCIAKILRFLAIRNQDRSARLVKQFEHLNQRIMRQPENEEQLVELENAVEEAKAKILPSLLDEYEDIKAWLFLTWDEEYLLTEEDYKAIWEASEWKSYGTNIADRERDLEMDRMTIEGKLTVRRAELQEELNAILSSIQKFKDKGQIRYLDEYLDDLQSIKKNLASLQARCERVNYEEELVGWEAGEFDVFDEAQSALEPYDKLWNLVHDHHKANSKWTRSPLFSGEIKPEEVESEVNNMWRLSFKLKAQFEQEQITKPAKVAEKVKNDLDAFKENVPLLHALCNPGLRDRHWAEISNVIGFQMEPDPSLTLNKALDRDLGAYIQKISEISDSAAKEYQIESGLEAMIKEWEPVVMEFKDWGTTGTYIVSGSSIDEVQTLLDDHVIKTQTMKGSPFAAEFKERLEDWEAYLTGVQDVVDVWLKVQGVWLYLEPIFSSDDIMQQMPTEGRLFREVDGTWRDIMAKSVANPKALVVFKQHKFLENLQAANDKLETVQKGLNDYLETKRLFFPRFFFLSNDNLLEILSETKDPKRVNAHVKKCFEGMQSLQFEENLNISGMISPEKETVPLTNIVDPVAANGAVEKWLVQVEAAMIESIRDQSFQSRDDYAVTPFVDWVQKWPGQVVIGIFNLYWTSEVNEALTERGNAGLCDYSVKLDNTLDEIVGLVRREIPKLVRCTLEALIVIFVHNKDTIVELSERGTSEVTDFDWLVQLRYFIEDNPDNPGHDDIFVRITNSFLGYAYEYLGNCGRLVVTPLTDRCYRTCCGALHLLYGAAPEGPAGTGKTETVKDLAKALARFCVVFNCSDELDVNAMAKFFKGLASSGGWACFDEFNRIDAEVLSVIAQQILQIQNAIKARLTCFEFEGTANLPIKWTCNCFITMNPGYAGRAELPDNLKALFRTVAMMVPDYAMIAEIKLYSYGYAEARPLSQKIVTTYKLCSEQLSSQKHYDYGMRAVFSVLVAAGNLKRKYPSEKEDILMLRSICDVNLAKFLAFDVPLFKGITSDLFPGVVLPEPDFGALTSKLEFHLRQEHCQPHPYFIEKIIQFYECHIVRHSVMLVGMPFSGKTTALSCLQKTLSDLANEGVMHPGCIVHQARLNPKSIPAPCLYGTFDEVSKEWADGIVAVLFREFGRNQTEERKWLVFDGPIDAVWIENMNTVMDENKKLCLNSGEIIAMSPNMRTIMEPMDVNEASPATISRNGMVYFEPHLMGIDPLVEKNFLGEMPESLDEDEANEVRAMTHWLLKPCIKFLREECAEVSPTQDQNLVQSFMNILMSHLKDFLVLDVYKKEEGSEATGKKNIINMIDAVVVLSIICSIGCVLQTNSRPEFGTFLRSLLQGKIEGISQYKKLTPEFPERGSVYDWIFMAEEIKWIGWMDTVDPQTIKPGSAVESIIVQTLDSVRYTYVLQHCIKHRIKLLFCGPTGTGKTAYMQQCLMGLPKDGFNQIMMGFSAQTKCAQTQDLIDAKLDRRRKGVYGPPFGKLCVLMVDDLNMPNKETYGAQPPIEILRQMIDAKAYPETGGWFERKDVTHPFCNIIDVILFAAMGPPGGGRTFITPRMTGHLYLVGFPLLDDDNMKMIFSTILDWKMQADGYPAEVTSLSKKIVSGTLEVYKAAVQYLLPTPLKVHYTFNLRDFAKIIFGVLLMKKGECDGVARHVRLWVHEIWRVIGDRLVVNEDRMWMLEQVRGVTKNTFGQGFDEVMKHLDLDGDGKVTTLDEIRTLIFGDMLSRPAAPNRPYTECADIPTLQTTVESHLEQYNLMSTKKMDLVCFLYMLEHLSRVARVIKTPGGNALLVGVGGSGRQSCSRLACFLADFDVFQIEIARGYDQLAFREDLKKLLTAAGGKGEKTVFLFSDSQIKSEGFVEDLNNLLNTGEVPNLFPPDERVQVCEMVRAAARQEGKAPEGTPTQLYAYFVERCQKLLAIVLCFSPIGDAWRARIRQFPSLVNCCTIDWYTEWPADALVAVAERFLGQVEMEDSVRRSCVEMCSLFHSETTELAVEFKNSLKRIYYATPTSFLELIQTFKTLLAAKRKQVTDLKDKYEKGLDKILTTEQSVEGMKVELINLQPKLIAKNEEVEKMMVVVEGESAKTAKVKEAVAADEAVASEAAAKSEAQKEEVEADLQEAMPALMEALGALDTLSAKDIGEIKAMKNPPGPVKLVLQAVCIMKGIKPNRVKDESGKMAEDFWGPSVKMVGESDFLKSLQTFDKDNIPPATIKKIQTFVPLDDFQPARVKSCSTAAWGICMWVRAMETYDRVAKVVGPKKEALAIAEAEYAEVMEKLNEKRAQLQKVLDELAELEAKLNGLNAEKDDLAYQVDLCKKKLDRAETLIESLGGEKTRWTQNAADLAVDYVNLTGDVIVCSGLIAYLGAFTPDFREKTVKSWTEQSLAKQIPGKEKVSLEDCLGEPVKIRNWTICGLPNDAFSIENGIIIDKSRRWPLCIDPQGQANKWIKKMEEPNKLAVKKFTDSDYIRRLEGCITYGNPMLIENILEETDPAIEPVLLKQTYKQGNRMMLKLGESVLEYNKDFKFYLTTKLRNPHYLPEIAVKVTLLNFMITVVGLQDQLLNIVVQAERPELAEDKARLVVEGAENKAQLEETENKILHVLQTSQGNILEDETAINVLSSSKALSNKIAAKQEIAEETEKQIDEARLGYVPVAFKTAILFFCISDLANIDPMYQYSLPFFVSLFLSAIEKAEKSDDLEVRIENLNDTFRYTLYCNICRSLFEKHKTLFSFLLCMRLLLASDEADYDDYRFLLTGGVSLEDPPPIPEKWVPDRCWGELFRLHKSKEFYQGFHEKFAAELSVWKKVYDDVNPMKLLKDAGTRPNSMDGFNDFQDLMVLRCIRPDRVVPAVLEFVAGKLGEKFVNPPPFDLAGSYADSNAMSPLIFILSPGADPGSNLYRFAGEKGREVASISLGQGQGPKAERLMDIATKDGGWVLLQNCHLATSWMPRLERLLDEKDPKKVHKDFRLWLTSYPSNKFPVAILQNGVKMTNEAPKGLRANMTGSYNMDPISNEEFFEACTCGREFKRLAFNLCFFHAVIQERRLFGPLGWNIAYEFTENDLRISVRQLQMFLDEYPNEAPIKALNYLTGECNYGGRVTEAMDRRLLATLLKSYYCHEALEDSFILYQESDGPTYQLPPDGGYEVHLEHIRSLPLVTPPGVFGFHENANLTKEMGETYNMMRELLLTAGSGSSGGGSSPDVVVGDIAKDVLSRLPEPWDVAKVQEKYPTLYEESMNTVLAQELKRFNGLLKVIQNSLKDIQKAVKGLLLMSAELETAFFEIFDGKTPAMWLKHSYPSLKPLGGYVNDLVERLKFFQKWVDNGAPVMFWFSGIYFTQAFTTGASQNFARKYQIPIDTLTFDFFYPKEQEFSVKPDDGVYTYGLFFEACRWDWSGWKLAESEPKVLYASVPLIHLMPCEKTKIRDFPHYECAADFNKRSTVMDFKAVECAFHLKSLSLDLLAFFGWVAEMVHLGQSSSAVPSVVLWLMLLQLIKLWRFVVPTTFVLDSRADSFARGLASSFFLLVLMSHLAGVVLLALAAQERAANTQSWIDNMVAAGESCIELYEEAFYFSSLSVTSVGYGDVLVTPAERGLNSFLLILGQLFVAKVCADVTWLTSLHNIEETKNQSQKAQTSVALRHLQVPGSLEERVLAYQDFVQHVHREEDLDQPAFHGLSTPLIQELRLAAYRKLILKAPFLREQKKHVISLMVNSLSDLVYLPADFIVCSGDTGRELFFMRRGMAGVYPSGPECPPVWGESSEVAEYTAGKYFGELGMLTARPRAAWIMAKTYCVLSVLPYHTVEIMRDEYPEAFTTLVQSMVRVFKLEPSTSWQHVAERLLKKVKVCSTEEAFEWFCDQGNGPDVMPGEEPILKAKSFEWVLKYLGVNEADRMILWAEMDADNTGQVSRQEFEEKLDIDWALERQSKVHAEQNSLLRKSNSMAASSGGVVSPGISSTQRYRGSKDRVALGDASNKEELHDLLRDTVRQIADEYLSSMPSVRRGSSHHADPRMRPPTTGAACLLFDSTRGLFLWHVAYARSSARGPPYALAVVAPWHSSRAGCNRMALAWLPNLWHCKSALYFNPSSEASGTCDSFAVERRSGKHQRKG</sequence>
<dbReference type="FunFam" id="3.40.50.300:FF:002141">
    <property type="entry name" value="Dynein heavy chain"/>
    <property type="match status" value="1"/>
</dbReference>
<dbReference type="InterPro" id="IPR004273">
    <property type="entry name" value="Dynein_heavy_D6_P-loop"/>
</dbReference>
<dbReference type="FunFam" id="3.40.50.300:FF:000362">
    <property type="entry name" value="Dynein, axonemal, heavy chain 6"/>
    <property type="match status" value="1"/>
</dbReference>
<feature type="domain" description="Cyclic nucleotide-binding" evidence="18">
    <location>
        <begin position="5312"/>
        <end position="5417"/>
    </location>
</feature>
<keyword evidence="5" id="KW-0493">Microtubule</keyword>
<evidence type="ECO:0000256" key="8">
    <source>
        <dbReference type="ARBA" id="ARBA00022840"/>
    </source>
</evidence>
<dbReference type="Gene3D" id="1.10.8.720">
    <property type="entry name" value="Region D6 of dynein motor"/>
    <property type="match status" value="1"/>
</dbReference>
<dbReference type="GO" id="GO:0051959">
    <property type="term" value="F:dynein light intermediate chain binding"/>
    <property type="evidence" value="ECO:0007669"/>
    <property type="project" value="InterPro"/>
</dbReference>
<dbReference type="PROSITE" id="PS00018">
    <property type="entry name" value="EF_HAND_1"/>
    <property type="match status" value="1"/>
</dbReference>
<dbReference type="InterPro" id="IPR042222">
    <property type="entry name" value="Dynein_2_N"/>
</dbReference>
<evidence type="ECO:0000256" key="17">
    <source>
        <dbReference type="SAM" id="MobiDB-lite"/>
    </source>
</evidence>
<evidence type="ECO:0000256" key="2">
    <source>
        <dbReference type="ARBA" id="ARBA00004430"/>
    </source>
</evidence>
<dbReference type="InterPro" id="IPR012317">
    <property type="entry name" value="Poly(ADP-ribose)pol_cat_dom"/>
</dbReference>
<comment type="subcellular location">
    <subcellularLocation>
        <location evidence="1">Cell projection</location>
        <location evidence="1">Cilium</location>
        <location evidence="1">Flagellum</location>
    </subcellularLocation>
    <subcellularLocation>
        <location evidence="2">Cytoplasm</location>
        <location evidence="2">Cytoskeleton</location>
        <location evidence="2">Cilium axoneme</location>
    </subcellularLocation>
</comment>
<gene>
    <name evidence="20" type="primary">Dnah7</name>
    <name evidence="20" type="ORF">SNEC2469_LOCUS3692</name>
</gene>